<gene>
    <name evidence="2" type="ORF">NJT12_05655</name>
</gene>
<keyword evidence="1" id="KW-1133">Transmembrane helix</keyword>
<proteinExistence type="predicted"/>
<sequence length="102" mass="11588">MKYIFLGFFLFSSLSLGITLFFLTSDFKEFVHLILYLIPVILIISLLISFGANRVGFFQALPKQKALVALGLLGDQNLMQTIYNDVPKFGKVRERIGAIYSY</sequence>
<organism evidence="2 3">
    <name type="scientific">Flavobacterium azizsancarii</name>
    <dbReference type="NCBI Taxonomy" id="2961580"/>
    <lineage>
        <taxon>Bacteria</taxon>
        <taxon>Pseudomonadati</taxon>
        <taxon>Bacteroidota</taxon>
        <taxon>Flavobacteriia</taxon>
        <taxon>Flavobacteriales</taxon>
        <taxon>Flavobacteriaceae</taxon>
        <taxon>Flavobacterium</taxon>
    </lineage>
</organism>
<dbReference type="EMBL" id="JAMZNK010000006">
    <property type="protein sequence ID" value="MDA6069099.1"/>
    <property type="molecule type" value="Genomic_DNA"/>
</dbReference>
<protein>
    <submittedName>
        <fullName evidence="2">Uncharacterized protein</fullName>
    </submittedName>
</protein>
<evidence type="ECO:0000313" key="3">
    <source>
        <dbReference type="Proteomes" id="UP001212170"/>
    </source>
</evidence>
<evidence type="ECO:0000256" key="1">
    <source>
        <dbReference type="SAM" id="Phobius"/>
    </source>
</evidence>
<accession>A0ABT4WAH9</accession>
<feature type="transmembrane region" description="Helical" evidence="1">
    <location>
        <begin position="33"/>
        <end position="55"/>
    </location>
</feature>
<keyword evidence="1" id="KW-0472">Membrane</keyword>
<evidence type="ECO:0000313" key="2">
    <source>
        <dbReference type="EMBL" id="MDA6069099.1"/>
    </source>
</evidence>
<keyword evidence="1" id="KW-0812">Transmembrane</keyword>
<dbReference type="Proteomes" id="UP001212170">
    <property type="component" value="Unassembled WGS sequence"/>
</dbReference>
<keyword evidence="3" id="KW-1185">Reference proteome</keyword>
<comment type="caution">
    <text evidence="2">The sequence shown here is derived from an EMBL/GenBank/DDBJ whole genome shotgun (WGS) entry which is preliminary data.</text>
</comment>
<reference evidence="2 3" key="1">
    <citation type="journal article" date="2023" name="Chemosphere">
        <title>Whole genome analysis of Flavobacterium aziz-sancarii sp. nov., isolated from Ardley Island (Antarctica), revealed a rich resistome and bioremediation potential.</title>
        <authorList>
            <person name="Otur C."/>
            <person name="Okay S."/>
            <person name="Kurt-Kizildogan A."/>
        </authorList>
    </citation>
    <scope>NUCLEOTIDE SEQUENCE [LARGE SCALE GENOMIC DNA]</scope>
    <source>
        <strain evidence="2 3">AC</strain>
    </source>
</reference>
<name>A0ABT4WAH9_9FLAO</name>
<dbReference type="RefSeq" id="WP_271334917.1">
    <property type="nucleotide sequence ID" value="NZ_JAMZNK010000006.1"/>
</dbReference>